<name>A0AAW2QK64_9LAMI</name>
<accession>A0AAW2QK64</accession>
<protein>
    <submittedName>
        <fullName evidence="3">NADPH-dependent codeinone reductase 1-2</fullName>
    </submittedName>
</protein>
<dbReference type="InterPro" id="IPR036812">
    <property type="entry name" value="NAD(P)_OxRdtase_dom_sf"/>
</dbReference>
<evidence type="ECO:0000256" key="1">
    <source>
        <dbReference type="SAM" id="MobiDB-lite"/>
    </source>
</evidence>
<organism evidence="3">
    <name type="scientific">Sesamum calycinum</name>
    <dbReference type="NCBI Taxonomy" id="2727403"/>
    <lineage>
        <taxon>Eukaryota</taxon>
        <taxon>Viridiplantae</taxon>
        <taxon>Streptophyta</taxon>
        <taxon>Embryophyta</taxon>
        <taxon>Tracheophyta</taxon>
        <taxon>Spermatophyta</taxon>
        <taxon>Magnoliopsida</taxon>
        <taxon>eudicotyledons</taxon>
        <taxon>Gunneridae</taxon>
        <taxon>Pentapetalae</taxon>
        <taxon>asterids</taxon>
        <taxon>lamiids</taxon>
        <taxon>Lamiales</taxon>
        <taxon>Pedaliaceae</taxon>
        <taxon>Sesamum</taxon>
    </lineage>
</organism>
<comment type="caution">
    <text evidence="3">The sequence shown here is derived from an EMBL/GenBank/DDBJ whole genome shotgun (WGS) entry which is preliminary data.</text>
</comment>
<dbReference type="Gene3D" id="3.20.20.100">
    <property type="entry name" value="NADP-dependent oxidoreductase domain"/>
    <property type="match status" value="1"/>
</dbReference>
<reference evidence="3" key="2">
    <citation type="journal article" date="2024" name="Plant">
        <title>Genomic evolution and insights into agronomic trait innovations of Sesamum species.</title>
        <authorList>
            <person name="Miao H."/>
            <person name="Wang L."/>
            <person name="Qu L."/>
            <person name="Liu H."/>
            <person name="Sun Y."/>
            <person name="Le M."/>
            <person name="Wang Q."/>
            <person name="Wei S."/>
            <person name="Zheng Y."/>
            <person name="Lin W."/>
            <person name="Duan Y."/>
            <person name="Cao H."/>
            <person name="Xiong S."/>
            <person name="Wang X."/>
            <person name="Wei L."/>
            <person name="Li C."/>
            <person name="Ma Q."/>
            <person name="Ju M."/>
            <person name="Zhao R."/>
            <person name="Li G."/>
            <person name="Mu C."/>
            <person name="Tian Q."/>
            <person name="Mei H."/>
            <person name="Zhang T."/>
            <person name="Gao T."/>
            <person name="Zhang H."/>
        </authorList>
    </citation>
    <scope>NUCLEOTIDE SEQUENCE</scope>
    <source>
        <strain evidence="3">KEN8</strain>
    </source>
</reference>
<feature type="domain" description="NADP-dependent oxidoreductase" evidence="2">
    <location>
        <begin position="80"/>
        <end position="165"/>
    </location>
</feature>
<sequence>MAYENPWGGGGTAAGKPDRLGGPAPTLSKKISQKFGRTKEVASAGFQKTKVVAAVGLEKTKVAAKKVKRGTAVGVNWIKLKNLGMDYIDLYLIHWSLSAGPGTELAGGLFPIIEFESVGAAVEECRIIGLANVIGVSNFTCNKLQPVLANAKIHRCCQSREVCICRKKRIGNKDFRLFDLKGRDKCVMAAKEADRILRGQCIAPIMLWSLKCCGKYLRPKGKPWLRLDSHPQPVLSTVMFSWSQSEQMWQIVFASANKASRIQSGGSALQGTNPAVLAKI</sequence>
<dbReference type="Pfam" id="PF00248">
    <property type="entry name" value="Aldo_ket_red"/>
    <property type="match status" value="1"/>
</dbReference>
<dbReference type="InterPro" id="IPR020471">
    <property type="entry name" value="AKR"/>
</dbReference>
<evidence type="ECO:0000313" key="3">
    <source>
        <dbReference type="EMBL" id="KAL0368279.1"/>
    </source>
</evidence>
<evidence type="ECO:0000259" key="2">
    <source>
        <dbReference type="Pfam" id="PF00248"/>
    </source>
</evidence>
<dbReference type="EMBL" id="JACGWM010000006">
    <property type="protein sequence ID" value="KAL0368279.1"/>
    <property type="molecule type" value="Genomic_DNA"/>
</dbReference>
<proteinExistence type="predicted"/>
<feature type="region of interest" description="Disordered" evidence="1">
    <location>
        <begin position="1"/>
        <end position="23"/>
    </location>
</feature>
<reference evidence="3" key="1">
    <citation type="submission" date="2020-06" db="EMBL/GenBank/DDBJ databases">
        <authorList>
            <person name="Li T."/>
            <person name="Hu X."/>
            <person name="Zhang T."/>
            <person name="Song X."/>
            <person name="Zhang H."/>
            <person name="Dai N."/>
            <person name="Sheng W."/>
            <person name="Hou X."/>
            <person name="Wei L."/>
        </authorList>
    </citation>
    <scope>NUCLEOTIDE SEQUENCE</scope>
    <source>
        <strain evidence="3">KEN8</strain>
        <tissue evidence="3">Leaf</tissue>
    </source>
</reference>
<gene>
    <name evidence="3" type="ORF">Scaly_1046800</name>
</gene>
<dbReference type="InterPro" id="IPR023210">
    <property type="entry name" value="NADP_OxRdtase_dom"/>
</dbReference>
<dbReference type="SUPFAM" id="SSF51430">
    <property type="entry name" value="NAD(P)-linked oxidoreductase"/>
    <property type="match status" value="1"/>
</dbReference>
<dbReference type="GO" id="GO:0016491">
    <property type="term" value="F:oxidoreductase activity"/>
    <property type="evidence" value="ECO:0007669"/>
    <property type="project" value="InterPro"/>
</dbReference>
<dbReference type="AlphaFoldDB" id="A0AAW2QK64"/>
<dbReference type="PANTHER" id="PTHR11732">
    <property type="entry name" value="ALDO/KETO REDUCTASE"/>
    <property type="match status" value="1"/>
</dbReference>
<dbReference type="PRINTS" id="PR00069">
    <property type="entry name" value="ALDKETRDTASE"/>
</dbReference>